<dbReference type="Gene3D" id="1.20.58.530">
    <property type="match status" value="2"/>
</dbReference>
<dbReference type="PANTHER" id="PTHR13140">
    <property type="entry name" value="MYOSIN"/>
    <property type="match status" value="1"/>
</dbReference>
<dbReference type="GO" id="GO:0005737">
    <property type="term" value="C:cytoplasm"/>
    <property type="evidence" value="ECO:0007669"/>
    <property type="project" value="TreeGrafter"/>
</dbReference>
<keyword evidence="4" id="KW-0505">Motor protein</keyword>
<dbReference type="GO" id="GO:0030048">
    <property type="term" value="P:actin filament-based movement"/>
    <property type="evidence" value="ECO:0007669"/>
    <property type="project" value="TreeGrafter"/>
</dbReference>
<keyword evidence="3" id="KW-0518">Myosin</keyword>
<protein>
    <submittedName>
        <fullName evidence="8">Unconventional myosin-Ib</fullName>
    </submittedName>
</protein>
<evidence type="ECO:0000256" key="5">
    <source>
        <dbReference type="ARBA" id="ARBA00023203"/>
    </source>
</evidence>
<proteinExistence type="predicted"/>
<feature type="compositionally biased region" description="Low complexity" evidence="6">
    <location>
        <begin position="390"/>
        <end position="402"/>
    </location>
</feature>
<dbReference type="Gene3D" id="1.20.120.720">
    <property type="entry name" value="Myosin VI head, motor domain, U50 subdomain"/>
    <property type="match status" value="1"/>
</dbReference>
<dbReference type="Gene3D" id="3.40.850.10">
    <property type="entry name" value="Kinesin motor domain"/>
    <property type="match status" value="1"/>
</dbReference>
<dbReference type="GO" id="GO:0005524">
    <property type="term" value="F:ATP binding"/>
    <property type="evidence" value="ECO:0007669"/>
    <property type="project" value="UniProtKB-KW"/>
</dbReference>
<dbReference type="GO" id="GO:0005886">
    <property type="term" value="C:plasma membrane"/>
    <property type="evidence" value="ECO:0007669"/>
    <property type="project" value="TreeGrafter"/>
</dbReference>
<comment type="caution">
    <text evidence="8">The sequence shown here is derived from an EMBL/GenBank/DDBJ whole genome shotgun (WGS) entry which is preliminary data.</text>
</comment>
<feature type="non-terminal residue" evidence="8">
    <location>
        <position position="838"/>
    </location>
</feature>
<dbReference type="SMART" id="SM00242">
    <property type="entry name" value="MYSc"/>
    <property type="match status" value="1"/>
</dbReference>
<dbReference type="AlphaFoldDB" id="A0A9X6NJX3"/>
<evidence type="ECO:0000256" key="6">
    <source>
        <dbReference type="SAM" id="MobiDB-lite"/>
    </source>
</evidence>
<dbReference type="Proteomes" id="UP000192578">
    <property type="component" value="Unassembled WGS sequence"/>
</dbReference>
<evidence type="ECO:0000313" key="9">
    <source>
        <dbReference type="Proteomes" id="UP000192578"/>
    </source>
</evidence>
<dbReference type="GO" id="GO:0005902">
    <property type="term" value="C:microvillus"/>
    <property type="evidence" value="ECO:0007669"/>
    <property type="project" value="TreeGrafter"/>
</dbReference>
<evidence type="ECO:0000256" key="2">
    <source>
        <dbReference type="ARBA" id="ARBA00022840"/>
    </source>
</evidence>
<organism evidence="8 9">
    <name type="scientific">Hypsibius exemplaris</name>
    <name type="common">Freshwater tardigrade</name>
    <dbReference type="NCBI Taxonomy" id="2072580"/>
    <lineage>
        <taxon>Eukaryota</taxon>
        <taxon>Metazoa</taxon>
        <taxon>Ecdysozoa</taxon>
        <taxon>Tardigrada</taxon>
        <taxon>Eutardigrada</taxon>
        <taxon>Parachela</taxon>
        <taxon>Hypsibioidea</taxon>
        <taxon>Hypsibiidae</taxon>
        <taxon>Hypsibius</taxon>
    </lineage>
</organism>
<gene>
    <name evidence="8" type="ORF">BV898_18736</name>
</gene>
<feature type="region of interest" description="Disordered" evidence="6">
    <location>
        <begin position="808"/>
        <end position="838"/>
    </location>
</feature>
<dbReference type="GO" id="GO:0051015">
    <property type="term" value="F:actin filament binding"/>
    <property type="evidence" value="ECO:0007669"/>
    <property type="project" value="TreeGrafter"/>
</dbReference>
<keyword evidence="5" id="KW-0009">Actin-binding</keyword>
<keyword evidence="2" id="KW-0067">ATP-binding</keyword>
<keyword evidence="9" id="KW-1185">Reference proteome</keyword>
<reference evidence="9" key="1">
    <citation type="submission" date="2017-01" db="EMBL/GenBank/DDBJ databases">
        <title>Comparative genomics of anhydrobiosis in the tardigrade Hypsibius dujardini.</title>
        <authorList>
            <person name="Yoshida Y."/>
            <person name="Koutsovoulos G."/>
            <person name="Laetsch D."/>
            <person name="Stevens L."/>
            <person name="Kumar S."/>
            <person name="Horikawa D."/>
            <person name="Ishino K."/>
            <person name="Komine S."/>
            <person name="Tomita M."/>
            <person name="Blaxter M."/>
            <person name="Arakawa K."/>
        </authorList>
    </citation>
    <scope>NUCLEOTIDE SEQUENCE [LARGE SCALE GENOMIC DNA]</scope>
    <source>
        <strain evidence="9">Z151</strain>
    </source>
</reference>
<evidence type="ECO:0000256" key="4">
    <source>
        <dbReference type="ARBA" id="ARBA00023175"/>
    </source>
</evidence>
<evidence type="ECO:0000256" key="3">
    <source>
        <dbReference type="ARBA" id="ARBA00023123"/>
    </source>
</evidence>
<evidence type="ECO:0000313" key="8">
    <source>
        <dbReference type="EMBL" id="OWA54328.1"/>
    </source>
</evidence>
<dbReference type="InterPro" id="IPR027417">
    <property type="entry name" value="P-loop_NTPase"/>
</dbReference>
<dbReference type="PANTHER" id="PTHR13140:SF802">
    <property type="entry name" value="UNCONVENTIONAL MYOSIN-IB ISOFORM X1"/>
    <property type="match status" value="1"/>
</dbReference>
<dbReference type="GO" id="GO:0007015">
    <property type="term" value="P:actin filament organization"/>
    <property type="evidence" value="ECO:0007669"/>
    <property type="project" value="TreeGrafter"/>
</dbReference>
<dbReference type="InterPro" id="IPR001609">
    <property type="entry name" value="Myosin_head_motor_dom-like"/>
</dbReference>
<dbReference type="PROSITE" id="PS50096">
    <property type="entry name" value="IQ"/>
    <property type="match status" value="1"/>
</dbReference>
<dbReference type="EMBL" id="MTYJ01000393">
    <property type="protein sequence ID" value="OWA54328.1"/>
    <property type="molecule type" value="Genomic_DNA"/>
</dbReference>
<dbReference type="Pfam" id="PF00063">
    <property type="entry name" value="Myosin_head"/>
    <property type="match status" value="1"/>
</dbReference>
<feature type="region of interest" description="Disordered" evidence="6">
    <location>
        <begin position="389"/>
        <end position="415"/>
    </location>
</feature>
<dbReference type="InterPro" id="IPR010926">
    <property type="entry name" value="Myosin_TH1"/>
</dbReference>
<keyword evidence="1" id="KW-0547">Nucleotide-binding</keyword>
<evidence type="ECO:0000259" key="7">
    <source>
        <dbReference type="PROSITE" id="PS51757"/>
    </source>
</evidence>
<evidence type="ECO:0000256" key="1">
    <source>
        <dbReference type="ARBA" id="ARBA00022741"/>
    </source>
</evidence>
<sequence length="838" mass="94435">RPGRAWILNAECQSVFQILAAVLKLGNLQFLPKTNVDGTESCTVLNEHEIHEVSELLECSDSKRFMSVLTTGLVQMKADLMETALSAQEASRLRDQLCKALYNRLSSRGSSQDQQLPFLLKLKQSHLPRRPGPLWKNGFEQFVINYTAEKLHQVVSEYDNEKRAGGTRNFLPPLERPTNNVPMDQFKIRHFAGTVTYSSQTFVQKNMDMVDHSLGGANIFVSPSAREGTLPRRKPGEDNWEKTGDNCHTSEGILDFLAEQYSQQIHHPHHLYQAERPSEAQLFRRRKSETPDSLLWGNLVDQVRVRRAGFAFRQSYDGFLKHYKMISQLTWPTWDGDPKDGVRLLLLDLKPEGVMPIEYIHLMDELREKALENIAVIIQKTFRGYRSRKSVSTSTSAQSSSHSSKDSSARPAPGAGRMSKLLMRSLYNDQHSSISSSMDSSHSVPYAPYSNNIIYPSAPACSSGAGGGGGIIMAPVPPPTATATAGVASSSSPAPSSASPVIFARPIVPAKMRNLLSQSSNSIPAALGMLRNKPTPPIRRAMTVGDHLGSGLGPDEAAKRITDFFKNYVRYKFLVYLVRHLPSMSPIDQRWPPSPSWLLHTNMILKDIHHRWRCRYYRRRFDQTAICRMREKVVASSIFYGKKVTYSRTVPHPFRGDYVRLRQNVKWKKLSLDTNDQYVVFADIMPKIHRTNGKPSYVLAVISTNAFLVIDQRTMIIKYRIQVSDIARISVSPYQDEIVAIHLRPGELFKRKGDFMFQSTHSIEMVTKLCMVIQNSTQKSPEVVIASEFPVHFGSSMVLVHFKADQSTPEFTPEVTPPGSVKISRRSNRMEVTASIDK</sequence>
<feature type="compositionally biased region" description="Basic and acidic residues" evidence="6">
    <location>
        <begin position="234"/>
        <end position="245"/>
    </location>
</feature>
<dbReference type="GO" id="GO:0016459">
    <property type="term" value="C:myosin complex"/>
    <property type="evidence" value="ECO:0007669"/>
    <property type="project" value="UniProtKB-KW"/>
</dbReference>
<dbReference type="SUPFAM" id="SSF52540">
    <property type="entry name" value="P-loop containing nucleoside triphosphate hydrolases"/>
    <property type="match status" value="1"/>
</dbReference>
<dbReference type="OrthoDB" id="10055605at2759"/>
<accession>A0A9X6NJX3</accession>
<dbReference type="InterPro" id="IPR036961">
    <property type="entry name" value="Kinesin_motor_dom_sf"/>
</dbReference>
<dbReference type="GO" id="GO:0000146">
    <property type="term" value="F:microfilament motor activity"/>
    <property type="evidence" value="ECO:0007669"/>
    <property type="project" value="TreeGrafter"/>
</dbReference>
<dbReference type="GO" id="GO:0006897">
    <property type="term" value="P:endocytosis"/>
    <property type="evidence" value="ECO:0007669"/>
    <property type="project" value="TreeGrafter"/>
</dbReference>
<name>A0A9X6NJX3_HYPEX</name>
<dbReference type="PROSITE" id="PS51757">
    <property type="entry name" value="TH1"/>
    <property type="match status" value="1"/>
</dbReference>
<feature type="region of interest" description="Disordered" evidence="6">
    <location>
        <begin position="226"/>
        <end position="245"/>
    </location>
</feature>
<feature type="domain" description="TH1" evidence="7">
    <location>
        <begin position="643"/>
        <end position="827"/>
    </location>
</feature>
<dbReference type="Pfam" id="PF06017">
    <property type="entry name" value="Myosin_TH1"/>
    <property type="match status" value="1"/>
</dbReference>